<dbReference type="PIRSF" id="PIRSF039012">
    <property type="entry name" value="ASP"/>
    <property type="match status" value="1"/>
</dbReference>
<dbReference type="GO" id="GO:0016811">
    <property type="term" value="F:hydrolase activity, acting on carbon-nitrogen (but not peptide) bonds, in linear amides"/>
    <property type="evidence" value="ECO:0007669"/>
    <property type="project" value="InterPro"/>
</dbReference>
<feature type="region of interest" description="Disordered" evidence="5">
    <location>
        <begin position="1"/>
        <end position="20"/>
    </location>
</feature>
<comment type="cofactor">
    <cofactor evidence="1">
        <name>Zn(2+)</name>
        <dbReference type="ChEBI" id="CHEBI:29105"/>
    </cofactor>
</comment>
<dbReference type="Gene3D" id="3.40.630.10">
    <property type="entry name" value="Zn peptidases"/>
    <property type="match status" value="1"/>
</dbReference>
<evidence type="ECO:0000256" key="1">
    <source>
        <dbReference type="ARBA" id="ARBA00001947"/>
    </source>
</evidence>
<evidence type="ECO:0000313" key="8">
    <source>
        <dbReference type="Proteomes" id="UP000799767"/>
    </source>
</evidence>
<keyword evidence="2" id="KW-0479">Metal-binding</keyword>
<evidence type="ECO:0000256" key="5">
    <source>
        <dbReference type="SAM" id="MobiDB-lite"/>
    </source>
</evidence>
<dbReference type="InterPro" id="IPR053138">
    <property type="entry name" value="N-alpha-Ac-DABA_deacetylase"/>
</dbReference>
<evidence type="ECO:0000313" key="7">
    <source>
        <dbReference type="EMBL" id="KAF2481235.1"/>
    </source>
</evidence>
<dbReference type="OrthoDB" id="5588846at2759"/>
<accession>A0A6A6PMU7</accession>
<dbReference type="PANTHER" id="PTHR37326">
    <property type="entry name" value="BLL3975 PROTEIN"/>
    <property type="match status" value="1"/>
</dbReference>
<dbReference type="RefSeq" id="XP_033587805.1">
    <property type="nucleotide sequence ID" value="XM_033729953.1"/>
</dbReference>
<proteinExistence type="predicted"/>
<protein>
    <submittedName>
        <fullName evidence="7">Putative deacylase</fullName>
    </submittedName>
</protein>
<keyword evidence="3" id="KW-0378">Hydrolase</keyword>
<keyword evidence="8" id="KW-1185">Reference proteome</keyword>
<keyword evidence="4" id="KW-0862">Zinc</keyword>
<dbReference type="SUPFAM" id="SSF53187">
    <property type="entry name" value="Zn-dependent exopeptidases"/>
    <property type="match status" value="1"/>
</dbReference>
<dbReference type="GeneID" id="54470955"/>
<gene>
    <name evidence="7" type="ORF">BDY17DRAFT_185099</name>
</gene>
<dbReference type="GO" id="GO:0016788">
    <property type="term" value="F:hydrolase activity, acting on ester bonds"/>
    <property type="evidence" value="ECO:0007669"/>
    <property type="project" value="InterPro"/>
</dbReference>
<organism evidence="7 8">
    <name type="scientific">Neohortaea acidophila</name>
    <dbReference type="NCBI Taxonomy" id="245834"/>
    <lineage>
        <taxon>Eukaryota</taxon>
        <taxon>Fungi</taxon>
        <taxon>Dikarya</taxon>
        <taxon>Ascomycota</taxon>
        <taxon>Pezizomycotina</taxon>
        <taxon>Dothideomycetes</taxon>
        <taxon>Dothideomycetidae</taxon>
        <taxon>Mycosphaerellales</taxon>
        <taxon>Teratosphaeriaceae</taxon>
        <taxon>Neohortaea</taxon>
    </lineage>
</organism>
<evidence type="ECO:0000256" key="3">
    <source>
        <dbReference type="ARBA" id="ARBA00022801"/>
    </source>
</evidence>
<name>A0A6A6PMU7_9PEZI</name>
<dbReference type="PANTHER" id="PTHR37326:SF1">
    <property type="entry name" value="BLL3975 PROTEIN"/>
    <property type="match status" value="1"/>
</dbReference>
<reference evidence="7" key="1">
    <citation type="journal article" date="2020" name="Stud. Mycol.">
        <title>101 Dothideomycetes genomes: a test case for predicting lifestyles and emergence of pathogens.</title>
        <authorList>
            <person name="Haridas S."/>
            <person name="Albert R."/>
            <person name="Binder M."/>
            <person name="Bloem J."/>
            <person name="Labutti K."/>
            <person name="Salamov A."/>
            <person name="Andreopoulos B."/>
            <person name="Baker S."/>
            <person name="Barry K."/>
            <person name="Bills G."/>
            <person name="Bluhm B."/>
            <person name="Cannon C."/>
            <person name="Castanera R."/>
            <person name="Culley D."/>
            <person name="Daum C."/>
            <person name="Ezra D."/>
            <person name="Gonzalez J."/>
            <person name="Henrissat B."/>
            <person name="Kuo A."/>
            <person name="Liang C."/>
            <person name="Lipzen A."/>
            <person name="Lutzoni F."/>
            <person name="Magnuson J."/>
            <person name="Mondo S."/>
            <person name="Nolan M."/>
            <person name="Ohm R."/>
            <person name="Pangilinan J."/>
            <person name="Park H.-J."/>
            <person name="Ramirez L."/>
            <person name="Alfaro M."/>
            <person name="Sun H."/>
            <person name="Tritt A."/>
            <person name="Yoshinaga Y."/>
            <person name="Zwiers L.-H."/>
            <person name="Turgeon B."/>
            <person name="Goodwin S."/>
            <person name="Spatafora J."/>
            <person name="Crous P."/>
            <person name="Grigoriev I."/>
        </authorList>
    </citation>
    <scope>NUCLEOTIDE SEQUENCE</scope>
    <source>
        <strain evidence="7">CBS 113389</strain>
    </source>
</reference>
<evidence type="ECO:0000256" key="4">
    <source>
        <dbReference type="ARBA" id="ARBA00022833"/>
    </source>
</evidence>
<dbReference type="InterPro" id="IPR055438">
    <property type="entry name" value="AstE_AspA_cat"/>
</dbReference>
<sequence>MTTPKFPAFRTGKRRHEQGTFTPVPNGAQIPYAILEASEPGPVLLITAGVHGSEVSSIEAALRLMRLAPCHILKGTLIILPILNISGFRARSIYIMPEDGKNLNRQFPGTADGSASQRLAFWLAEEMLPACDAYLDLHGGDLDEDLRPFVISNKGHEPSRELALASGFDTVVDGFGARPVASACAAGMGIPALTIEAGHNGVWSEESVSLHYNAVMRIMAYLRIAKEPSIAEPSIAEPSKPSPPRTVELFVPVASVSGFWYPRQAVGALVTPGAVLGEIKDAFGVMLSTIRSEVSGDVLYQLTSLCVNEGEQLLGVAHSAQ</sequence>
<feature type="domain" description="Succinylglutamate desuccinylase/Aspartoacylase catalytic" evidence="6">
    <location>
        <begin position="40"/>
        <end position="221"/>
    </location>
</feature>
<dbReference type="AlphaFoldDB" id="A0A6A6PMU7"/>
<dbReference type="CDD" id="cd18174">
    <property type="entry name" value="M14_ASTE_ASPA_like"/>
    <property type="match status" value="1"/>
</dbReference>
<dbReference type="Proteomes" id="UP000799767">
    <property type="component" value="Unassembled WGS sequence"/>
</dbReference>
<dbReference type="GO" id="GO:0046872">
    <property type="term" value="F:metal ion binding"/>
    <property type="evidence" value="ECO:0007669"/>
    <property type="project" value="UniProtKB-KW"/>
</dbReference>
<dbReference type="Pfam" id="PF24827">
    <property type="entry name" value="AstE_AspA_cat"/>
    <property type="match status" value="1"/>
</dbReference>
<evidence type="ECO:0000256" key="2">
    <source>
        <dbReference type="ARBA" id="ARBA00022723"/>
    </source>
</evidence>
<dbReference type="EMBL" id="MU001638">
    <property type="protein sequence ID" value="KAF2481235.1"/>
    <property type="molecule type" value="Genomic_DNA"/>
</dbReference>
<evidence type="ECO:0000259" key="6">
    <source>
        <dbReference type="Pfam" id="PF24827"/>
    </source>
</evidence>
<dbReference type="InterPro" id="IPR043795">
    <property type="entry name" value="N-alpha-Ac-DABA-like"/>
</dbReference>